<dbReference type="Proteomes" id="UP001597151">
    <property type="component" value="Unassembled WGS sequence"/>
</dbReference>
<evidence type="ECO:0000256" key="4">
    <source>
        <dbReference type="ARBA" id="ARBA00024746"/>
    </source>
</evidence>
<dbReference type="Gene3D" id="2.60.40.4070">
    <property type="match status" value="1"/>
</dbReference>
<accession>A0ABW3TF04</accession>
<dbReference type="InterPro" id="IPR025965">
    <property type="entry name" value="FlgD/Vpr_Ig-like"/>
</dbReference>
<dbReference type="EMBL" id="JBHTKR010000004">
    <property type="protein sequence ID" value="MFD1195061.1"/>
    <property type="molecule type" value="Genomic_DNA"/>
</dbReference>
<comment type="caution">
    <text evidence="7">The sequence shown here is derived from an EMBL/GenBank/DDBJ whole genome shotgun (WGS) entry which is preliminary data.</text>
</comment>
<dbReference type="InterPro" id="IPR005648">
    <property type="entry name" value="FlgD"/>
</dbReference>
<comment type="similarity">
    <text evidence="1 5">Belongs to the FlgD family.</text>
</comment>
<dbReference type="Pfam" id="PF03963">
    <property type="entry name" value="FlgD"/>
    <property type="match status" value="1"/>
</dbReference>
<feature type="domain" description="FlgD/Vpr Ig-like" evidence="6">
    <location>
        <begin position="106"/>
        <end position="169"/>
    </location>
</feature>
<evidence type="ECO:0000256" key="3">
    <source>
        <dbReference type="ARBA" id="ARBA00022795"/>
    </source>
</evidence>
<organism evidence="7 8">
    <name type="scientific">Seohaeicola saemankumensis</name>
    <dbReference type="NCBI Taxonomy" id="481181"/>
    <lineage>
        <taxon>Bacteria</taxon>
        <taxon>Pseudomonadati</taxon>
        <taxon>Pseudomonadota</taxon>
        <taxon>Alphaproteobacteria</taxon>
        <taxon>Rhodobacterales</taxon>
        <taxon>Roseobacteraceae</taxon>
        <taxon>Seohaeicola</taxon>
    </lineage>
</organism>
<evidence type="ECO:0000256" key="5">
    <source>
        <dbReference type="RuleBase" id="RU362076"/>
    </source>
</evidence>
<keyword evidence="7" id="KW-0966">Cell projection</keyword>
<gene>
    <name evidence="7" type="ORF">ACFQ3C_10295</name>
</gene>
<dbReference type="Pfam" id="PF13860">
    <property type="entry name" value="FlgD_ig"/>
    <property type="match status" value="1"/>
</dbReference>
<evidence type="ECO:0000259" key="6">
    <source>
        <dbReference type="Pfam" id="PF13860"/>
    </source>
</evidence>
<evidence type="ECO:0000256" key="1">
    <source>
        <dbReference type="ARBA" id="ARBA00010577"/>
    </source>
</evidence>
<evidence type="ECO:0000256" key="2">
    <source>
        <dbReference type="ARBA" id="ARBA00016013"/>
    </source>
</evidence>
<protein>
    <recommendedName>
        <fullName evidence="2 5">Basal-body rod modification protein FlgD</fullName>
    </recommendedName>
</protein>
<dbReference type="NCBIfam" id="NF009453">
    <property type="entry name" value="PRK12813.1"/>
    <property type="match status" value="1"/>
</dbReference>
<sequence length="217" mass="23393">MTSIDTVGTRPAIQTAQAAPRPVINSDFETFLKMLTTQLKNQDPLNPIESTDFAVQLATFSSVEQQVMTNDLLSGLSGQMGQMGMAQLASWVGMEARAPMPAQFDGFPVRVYPTVSPTADAARIVIRNAQGTVVESLPLSLTQDMFEWTGRDAAGQSFAPGLYSFEVENYIDGGLTGATTAEVYHRIEEARLEAGRTVLVMEGGASIDAEQVKALRN</sequence>
<keyword evidence="7" id="KW-0969">Cilium</keyword>
<keyword evidence="7" id="KW-0282">Flagellum</keyword>
<evidence type="ECO:0000313" key="8">
    <source>
        <dbReference type="Proteomes" id="UP001597151"/>
    </source>
</evidence>
<proteinExistence type="inferred from homology"/>
<reference evidence="8" key="1">
    <citation type="journal article" date="2019" name="Int. J. Syst. Evol. Microbiol.">
        <title>The Global Catalogue of Microorganisms (GCM) 10K type strain sequencing project: providing services to taxonomists for standard genome sequencing and annotation.</title>
        <authorList>
            <consortium name="The Broad Institute Genomics Platform"/>
            <consortium name="The Broad Institute Genome Sequencing Center for Infectious Disease"/>
            <person name="Wu L."/>
            <person name="Ma J."/>
        </authorList>
    </citation>
    <scope>NUCLEOTIDE SEQUENCE [LARGE SCALE GENOMIC DNA]</scope>
    <source>
        <strain evidence="8">CCUG 55328</strain>
    </source>
</reference>
<keyword evidence="3 5" id="KW-1005">Bacterial flagellum biogenesis</keyword>
<evidence type="ECO:0000313" key="7">
    <source>
        <dbReference type="EMBL" id="MFD1195061.1"/>
    </source>
</evidence>
<name>A0ABW3TF04_9RHOB</name>
<keyword evidence="8" id="KW-1185">Reference proteome</keyword>
<comment type="function">
    <text evidence="4 5">Required for flagellar hook formation. May act as a scaffolding protein.</text>
</comment>
<dbReference type="RefSeq" id="WP_380791376.1">
    <property type="nucleotide sequence ID" value="NZ_JBHTKR010000004.1"/>
</dbReference>